<name>A0A183BA80_9TREM</name>
<reference evidence="3" key="1">
    <citation type="submission" date="2016-06" db="UniProtKB">
        <authorList>
            <consortium name="WormBaseParasite"/>
        </authorList>
    </citation>
    <scope>IDENTIFICATION</scope>
</reference>
<evidence type="ECO:0000313" key="3">
    <source>
        <dbReference type="WBParaSite" id="ECPE_0001615701-mRNA-1"/>
    </source>
</evidence>
<sequence>MGKDVYNPMQFLLSKWEPYPSVNITITNDDFDVKQNLIAQTTLHMDKLYSPSPTKWRAKWNKVTLRLASDKMKIILSYQAYNVGSSKVDKQVIRLRDVSEEDEPVVEERIEDIPFLHNWYLAEYRDESPIQMTCPDNSCAIERHVT</sequence>
<keyword evidence="2" id="KW-1185">Reference proteome</keyword>
<proteinExistence type="predicted"/>
<dbReference type="WBParaSite" id="ECPE_0001615701-mRNA-1">
    <property type="protein sequence ID" value="ECPE_0001615701-mRNA-1"/>
    <property type="gene ID" value="ECPE_0001615701"/>
</dbReference>
<dbReference type="EMBL" id="UZAN01063006">
    <property type="protein sequence ID" value="VDP93386.1"/>
    <property type="molecule type" value="Genomic_DNA"/>
</dbReference>
<evidence type="ECO:0000313" key="1">
    <source>
        <dbReference type="EMBL" id="VDP93386.1"/>
    </source>
</evidence>
<dbReference type="Proteomes" id="UP000272942">
    <property type="component" value="Unassembled WGS sequence"/>
</dbReference>
<organism evidence="3">
    <name type="scientific">Echinostoma caproni</name>
    <dbReference type="NCBI Taxonomy" id="27848"/>
    <lineage>
        <taxon>Eukaryota</taxon>
        <taxon>Metazoa</taxon>
        <taxon>Spiralia</taxon>
        <taxon>Lophotrochozoa</taxon>
        <taxon>Platyhelminthes</taxon>
        <taxon>Trematoda</taxon>
        <taxon>Digenea</taxon>
        <taxon>Plagiorchiida</taxon>
        <taxon>Echinostomata</taxon>
        <taxon>Echinostomatoidea</taxon>
        <taxon>Echinostomatidae</taxon>
        <taxon>Echinostoma</taxon>
    </lineage>
</organism>
<dbReference type="OrthoDB" id="10489682at2759"/>
<accession>A0A183BA80</accession>
<gene>
    <name evidence="1" type="ORF">ECPE_LOCUS16114</name>
</gene>
<protein>
    <submittedName>
        <fullName evidence="3">SEC63 domain-containing protein</fullName>
    </submittedName>
</protein>
<reference evidence="1 2" key="2">
    <citation type="submission" date="2018-11" db="EMBL/GenBank/DDBJ databases">
        <authorList>
            <consortium name="Pathogen Informatics"/>
        </authorList>
    </citation>
    <scope>NUCLEOTIDE SEQUENCE [LARGE SCALE GENOMIC DNA]</scope>
    <source>
        <strain evidence="1 2">Egypt</strain>
    </source>
</reference>
<dbReference type="AlphaFoldDB" id="A0A183BA80"/>
<evidence type="ECO:0000313" key="2">
    <source>
        <dbReference type="Proteomes" id="UP000272942"/>
    </source>
</evidence>